<dbReference type="PIRSF" id="PIRSF019574">
    <property type="entry name" value="Periplasmic_polyamine_BP"/>
    <property type="match status" value="1"/>
</dbReference>
<evidence type="ECO:0000256" key="2">
    <source>
        <dbReference type="ARBA" id="ARBA00022448"/>
    </source>
</evidence>
<keyword evidence="3 7" id="KW-0732">Signal</keyword>
<dbReference type="InterPro" id="IPR006311">
    <property type="entry name" value="TAT_signal"/>
</dbReference>
<comment type="caution">
    <text evidence="8">The sequence shown here is derived from an EMBL/GenBank/DDBJ whole genome shotgun (WGS) entry which is preliminary data.</text>
</comment>
<comment type="similarity">
    <text evidence="5">Belongs to the bacterial solute-binding protein PotD/PotF family.</text>
</comment>
<accession>A0A211ZQP2</accession>
<evidence type="ECO:0000256" key="5">
    <source>
        <dbReference type="PIRNR" id="PIRNR019574"/>
    </source>
</evidence>
<reference evidence="9" key="1">
    <citation type="submission" date="2017-05" db="EMBL/GenBank/DDBJ databases">
        <authorList>
            <person name="Macchi M."/>
            <person name="Festa S."/>
            <person name="Coppotelli B.M."/>
            <person name="Morelli I.S."/>
        </authorList>
    </citation>
    <scope>NUCLEOTIDE SEQUENCE [LARGE SCALE GENOMIC DNA]</scope>
    <source>
        <strain evidence="9">I</strain>
    </source>
</reference>
<dbReference type="PRINTS" id="PR00909">
    <property type="entry name" value="SPERMDNBNDNG"/>
</dbReference>
<dbReference type="OrthoDB" id="9769319at2"/>
<protein>
    <recommendedName>
        <fullName evidence="5">Putrescine-binding periplasmic protein</fullName>
    </recommendedName>
</protein>
<evidence type="ECO:0000256" key="4">
    <source>
        <dbReference type="ARBA" id="ARBA00022764"/>
    </source>
</evidence>
<comment type="function">
    <text evidence="5">Required for the activity of the bacterial periplasmic transport system of putrescine.</text>
</comment>
<organism evidence="8 9">
    <name type="scientific">Inquilinus limosus</name>
    <dbReference type="NCBI Taxonomy" id="171674"/>
    <lineage>
        <taxon>Bacteria</taxon>
        <taxon>Pseudomonadati</taxon>
        <taxon>Pseudomonadota</taxon>
        <taxon>Alphaproteobacteria</taxon>
        <taxon>Rhodospirillales</taxon>
        <taxon>Rhodospirillaceae</taxon>
        <taxon>Inquilinus</taxon>
    </lineage>
</organism>
<dbReference type="GO" id="GO:0015846">
    <property type="term" value="P:polyamine transport"/>
    <property type="evidence" value="ECO:0007669"/>
    <property type="project" value="InterPro"/>
</dbReference>
<dbReference type="Proteomes" id="UP000196655">
    <property type="component" value="Unassembled WGS sequence"/>
</dbReference>
<dbReference type="InterPro" id="IPR001188">
    <property type="entry name" value="Sperm_putr-bd"/>
</dbReference>
<keyword evidence="4 5" id="KW-0574">Periplasm</keyword>
<dbReference type="EMBL" id="NHON01000011">
    <property type="protein sequence ID" value="OWJ67593.1"/>
    <property type="molecule type" value="Genomic_DNA"/>
</dbReference>
<evidence type="ECO:0000313" key="9">
    <source>
        <dbReference type="Proteomes" id="UP000196655"/>
    </source>
</evidence>
<gene>
    <name evidence="8" type="ORF">BWR60_07840</name>
</gene>
<evidence type="ECO:0000313" key="8">
    <source>
        <dbReference type="EMBL" id="OWJ67593.1"/>
    </source>
</evidence>
<keyword evidence="2 5" id="KW-0813">Transport</keyword>
<evidence type="ECO:0000256" key="1">
    <source>
        <dbReference type="ARBA" id="ARBA00004418"/>
    </source>
</evidence>
<dbReference type="Pfam" id="PF13416">
    <property type="entry name" value="SBP_bac_8"/>
    <property type="match status" value="1"/>
</dbReference>
<dbReference type="GO" id="GO:0019808">
    <property type="term" value="F:polyamine binding"/>
    <property type="evidence" value="ECO:0007669"/>
    <property type="project" value="InterPro"/>
</dbReference>
<feature type="binding site" evidence="6">
    <location>
        <position position="84"/>
    </location>
    <ligand>
        <name>spermidine</name>
        <dbReference type="ChEBI" id="CHEBI:57834"/>
    </ligand>
</feature>
<evidence type="ECO:0000256" key="7">
    <source>
        <dbReference type="SAM" id="SignalP"/>
    </source>
</evidence>
<feature type="binding site" evidence="6">
    <location>
        <begin position="169"/>
        <end position="172"/>
    </location>
    <ligand>
        <name>spermidine</name>
        <dbReference type="ChEBI" id="CHEBI:57834"/>
    </ligand>
</feature>
<dbReference type="STRING" id="1122125.GCA_000423185_03189"/>
<evidence type="ECO:0000256" key="3">
    <source>
        <dbReference type="ARBA" id="ARBA00022729"/>
    </source>
</evidence>
<keyword evidence="9" id="KW-1185">Reference proteome</keyword>
<feature type="chain" id="PRO_5013256353" description="Putrescine-binding periplasmic protein" evidence="7">
    <location>
        <begin position="26"/>
        <end position="348"/>
    </location>
</feature>
<proteinExistence type="inferred from homology"/>
<sequence length="348" mass="38186">MRNRRTCLAAALAAAALLAAPAAWAAGDLFLFNWTNYTPPDLLKKFEAETGIKVTLDVYDSNETLLAKLQAGGASYDVVVPSDYMVDIMVKQGLLQEIDAASMPGFGAVMAPHDKPWYDPERKYSAPYMWGTTGFSYDSAKVQGPVDDSWWSIFNPDGPFKGSLAMMNDSVEVFNAAAYYLGIDRCTESSEDAGKIYKLLAAQKPAVSLYNSDGSVERMGAGEVVAHMQWNGAAHRTKKQRPSVVFVYPKEGMSLWADNLVVPKAAKNPENAKTFIAWMLKPENIAAASNFTTYMNAIKGSEAFMDKALSEDPAINMPPDYASRLRPAKNCSPASVELRDRVWTRLKS</sequence>
<name>A0A211ZQP2_9PROT</name>
<dbReference type="InterPro" id="IPR006059">
    <property type="entry name" value="SBP"/>
</dbReference>
<dbReference type="PROSITE" id="PS51318">
    <property type="entry name" value="TAT"/>
    <property type="match status" value="1"/>
</dbReference>
<dbReference type="PANTHER" id="PTHR30222:SF12">
    <property type="entry name" value="NORSPERMIDINE SENSOR"/>
    <property type="match status" value="1"/>
</dbReference>
<dbReference type="GO" id="GO:0042597">
    <property type="term" value="C:periplasmic space"/>
    <property type="evidence" value="ECO:0007669"/>
    <property type="project" value="UniProtKB-SubCell"/>
</dbReference>
<evidence type="ECO:0000256" key="6">
    <source>
        <dbReference type="PIRSR" id="PIRSR019574-1"/>
    </source>
</evidence>
<feature type="signal peptide" evidence="7">
    <location>
        <begin position="1"/>
        <end position="25"/>
    </location>
</feature>
<dbReference type="AlphaFoldDB" id="A0A211ZQP2"/>
<dbReference type="Gene3D" id="3.40.190.10">
    <property type="entry name" value="Periplasmic binding protein-like II"/>
    <property type="match status" value="2"/>
</dbReference>
<dbReference type="PANTHER" id="PTHR30222">
    <property type="entry name" value="SPERMIDINE/PUTRESCINE-BINDING PERIPLASMIC PROTEIN"/>
    <property type="match status" value="1"/>
</dbReference>
<comment type="subcellular location">
    <subcellularLocation>
        <location evidence="1 5">Periplasm</location>
    </subcellularLocation>
</comment>
<dbReference type="SUPFAM" id="SSF53850">
    <property type="entry name" value="Periplasmic binding protein-like II"/>
    <property type="match status" value="1"/>
</dbReference>